<dbReference type="InterPro" id="IPR022770">
    <property type="entry name" value="IucA/IucC-like_C"/>
</dbReference>
<gene>
    <name evidence="3" type="ORF">ACFPPD_16345</name>
</gene>
<dbReference type="RefSeq" id="WP_209748498.1">
    <property type="nucleotide sequence ID" value="NZ_JBHSMH010000054.1"/>
</dbReference>
<sequence length="256" mass="29255">MLSFDPAILASRHKYEMEPQESEWKLYPLYEDEYERTVAKLIGDFGDQLNSSDGKAIGTLFVKRYSPLFAGAVYAWLFHGHPFDLSPSNVQPAMNGALFKYYLLDALPLEGISSLADDGEKDEAYMHHVIDGHARPLVGAVARLTGVPELSLWRTVAYSMAYWQQEWLLESGSEAIKGRIGSWFLKLTSRESKAWLPEYAVNPLSCQFREVDDPTQEGRKILIRKVCCLNYRVFGKERYCSTCPLISEERRLEKLL</sequence>
<evidence type="ECO:0000259" key="2">
    <source>
        <dbReference type="Pfam" id="PF11575"/>
    </source>
</evidence>
<feature type="domain" description="Aerobactin siderophore biosynthesis IucA/IucC-like C-terminal" evidence="1">
    <location>
        <begin position="60"/>
        <end position="169"/>
    </location>
</feature>
<feature type="domain" description="Ferric siderophore reductase C-terminal" evidence="2">
    <location>
        <begin position="224"/>
        <end position="245"/>
    </location>
</feature>
<evidence type="ECO:0000313" key="3">
    <source>
        <dbReference type="EMBL" id="MFC5470278.1"/>
    </source>
</evidence>
<dbReference type="Pfam" id="PF11575">
    <property type="entry name" value="FhuF_C"/>
    <property type="match status" value="1"/>
</dbReference>
<protein>
    <submittedName>
        <fullName evidence="3">IucA/IucC family C-terminal-domain containing protein</fullName>
    </submittedName>
</protein>
<accession>A0ABW0LWN1</accession>
<evidence type="ECO:0000259" key="1">
    <source>
        <dbReference type="Pfam" id="PF06276"/>
    </source>
</evidence>
<evidence type="ECO:0000313" key="4">
    <source>
        <dbReference type="Proteomes" id="UP001596105"/>
    </source>
</evidence>
<dbReference type="EMBL" id="JBHSMH010000054">
    <property type="protein sequence ID" value="MFC5470278.1"/>
    <property type="molecule type" value="Genomic_DNA"/>
</dbReference>
<dbReference type="Pfam" id="PF06276">
    <property type="entry name" value="FhuF"/>
    <property type="match status" value="1"/>
</dbReference>
<reference evidence="4" key="1">
    <citation type="journal article" date="2019" name="Int. J. Syst. Evol. Microbiol.">
        <title>The Global Catalogue of Microorganisms (GCM) 10K type strain sequencing project: providing services to taxonomists for standard genome sequencing and annotation.</title>
        <authorList>
            <consortium name="The Broad Institute Genomics Platform"/>
            <consortium name="The Broad Institute Genome Sequencing Center for Infectious Disease"/>
            <person name="Wu L."/>
            <person name="Ma J."/>
        </authorList>
    </citation>
    <scope>NUCLEOTIDE SEQUENCE [LARGE SCALE GENOMIC DNA]</scope>
    <source>
        <strain evidence="4">CCUG 57113</strain>
    </source>
</reference>
<name>A0ABW0LWN1_9BACL</name>
<keyword evidence="4" id="KW-1185">Reference proteome</keyword>
<dbReference type="InterPro" id="IPR024726">
    <property type="entry name" value="FhuF_C"/>
</dbReference>
<comment type="caution">
    <text evidence="3">The sequence shown here is derived from an EMBL/GenBank/DDBJ whole genome shotgun (WGS) entry which is preliminary data.</text>
</comment>
<dbReference type="Proteomes" id="UP001596105">
    <property type="component" value="Unassembled WGS sequence"/>
</dbReference>
<organism evidence="3 4">
    <name type="scientific">Cohnella suwonensis</name>
    <dbReference type="NCBI Taxonomy" id="696072"/>
    <lineage>
        <taxon>Bacteria</taxon>
        <taxon>Bacillati</taxon>
        <taxon>Bacillota</taxon>
        <taxon>Bacilli</taxon>
        <taxon>Bacillales</taxon>
        <taxon>Paenibacillaceae</taxon>
        <taxon>Cohnella</taxon>
    </lineage>
</organism>
<proteinExistence type="predicted"/>